<keyword evidence="2" id="KW-0676">Redox-active center</keyword>
<dbReference type="InterPro" id="IPR036249">
    <property type="entry name" value="Thioredoxin-like_sf"/>
</dbReference>
<evidence type="ECO:0000256" key="1">
    <source>
        <dbReference type="PIRSR" id="PIRSR037031-50"/>
    </source>
</evidence>
<sequence>MLIKILGGGCKNCQNLHKNTLEALETLGVEAEVVKVEEINDIMAYGVMKTPALVIDEEVKVMGRVPKAKEITKILKEYI</sequence>
<dbReference type="RefSeq" id="WP_281815792.1">
    <property type="nucleotide sequence ID" value="NZ_BRLB01000006.1"/>
</dbReference>
<dbReference type="EMBL" id="BRLB01000006">
    <property type="protein sequence ID" value="GKX29986.1"/>
    <property type="molecule type" value="Genomic_DNA"/>
</dbReference>
<feature type="active site" description="Nucleophile" evidence="1">
    <location>
        <position position="10"/>
    </location>
</feature>
<feature type="disulfide bond" description="Redox-active" evidence="2">
    <location>
        <begin position="10"/>
        <end position="13"/>
    </location>
</feature>
<feature type="domain" description="Thioredoxin-like fold" evidence="3">
    <location>
        <begin position="1"/>
        <end position="76"/>
    </location>
</feature>
<dbReference type="PANTHER" id="PTHR36450">
    <property type="entry name" value="THIOREDOXIN"/>
    <property type="match status" value="1"/>
</dbReference>
<reference evidence="4" key="1">
    <citation type="submission" date="2022-06" db="EMBL/GenBank/DDBJ databases">
        <title>Vallitalea longa sp. nov., an anaerobic bacterium isolated from marine sediment.</title>
        <authorList>
            <person name="Hirano S."/>
            <person name="Terahara T."/>
            <person name="Mori K."/>
            <person name="Hamada M."/>
            <person name="Matsumoto R."/>
            <person name="Kobayashi T."/>
        </authorList>
    </citation>
    <scope>NUCLEOTIDE SEQUENCE</scope>
    <source>
        <strain evidence="4">SH18-1</strain>
    </source>
</reference>
<feature type="active site" description="Nucleophile" evidence="1">
    <location>
        <position position="13"/>
    </location>
</feature>
<evidence type="ECO:0000259" key="3">
    <source>
        <dbReference type="Pfam" id="PF13192"/>
    </source>
</evidence>
<dbReference type="NCBIfam" id="TIGR00412">
    <property type="entry name" value="redox_disulf_2"/>
    <property type="match status" value="1"/>
</dbReference>
<comment type="caution">
    <text evidence="4">The sequence shown here is derived from an EMBL/GenBank/DDBJ whole genome shotgun (WGS) entry which is preliminary data.</text>
</comment>
<protein>
    <submittedName>
        <fullName evidence="4">Redox-active disulfide protein 2</fullName>
    </submittedName>
</protein>
<dbReference type="SUPFAM" id="SSF52833">
    <property type="entry name" value="Thioredoxin-like"/>
    <property type="match status" value="1"/>
</dbReference>
<keyword evidence="2" id="KW-1015">Disulfide bond</keyword>
<dbReference type="InterPro" id="IPR012336">
    <property type="entry name" value="Thioredoxin-like_fold"/>
</dbReference>
<dbReference type="Pfam" id="PF13192">
    <property type="entry name" value="Thioredoxin_3"/>
    <property type="match status" value="1"/>
</dbReference>
<keyword evidence="5" id="KW-1185">Reference proteome</keyword>
<evidence type="ECO:0000313" key="5">
    <source>
        <dbReference type="Proteomes" id="UP001144256"/>
    </source>
</evidence>
<evidence type="ECO:0000313" key="4">
    <source>
        <dbReference type="EMBL" id="GKX29986.1"/>
    </source>
</evidence>
<dbReference type="PANTHER" id="PTHR36450:SF1">
    <property type="entry name" value="THIOREDOXIN"/>
    <property type="match status" value="1"/>
</dbReference>
<dbReference type="InterPro" id="IPR005243">
    <property type="entry name" value="THIRX-like_proc"/>
</dbReference>
<dbReference type="Proteomes" id="UP001144256">
    <property type="component" value="Unassembled WGS sequence"/>
</dbReference>
<proteinExistence type="predicted"/>
<gene>
    <name evidence="4" type="ORF">SH1V18_24660</name>
</gene>
<dbReference type="PIRSF" id="PIRSF037031">
    <property type="entry name" value="Redox_disulphide_2"/>
    <property type="match status" value="1"/>
</dbReference>
<evidence type="ECO:0000256" key="2">
    <source>
        <dbReference type="PIRSR" id="PIRSR037031-51"/>
    </source>
</evidence>
<organism evidence="4 5">
    <name type="scientific">Vallitalea longa</name>
    <dbReference type="NCBI Taxonomy" id="2936439"/>
    <lineage>
        <taxon>Bacteria</taxon>
        <taxon>Bacillati</taxon>
        <taxon>Bacillota</taxon>
        <taxon>Clostridia</taxon>
        <taxon>Lachnospirales</taxon>
        <taxon>Vallitaleaceae</taxon>
        <taxon>Vallitalea</taxon>
    </lineage>
</organism>
<name>A0A9W6DEB3_9FIRM</name>
<dbReference type="Gene3D" id="3.40.30.10">
    <property type="entry name" value="Glutaredoxin"/>
    <property type="match status" value="1"/>
</dbReference>
<accession>A0A9W6DEB3</accession>
<dbReference type="AlphaFoldDB" id="A0A9W6DEB3"/>